<reference evidence="3" key="1">
    <citation type="journal article" date="2019" name="Int. J. Syst. Evol. Microbiol.">
        <title>The Global Catalogue of Microorganisms (GCM) 10K type strain sequencing project: providing services to taxonomists for standard genome sequencing and annotation.</title>
        <authorList>
            <consortium name="The Broad Institute Genomics Platform"/>
            <consortium name="The Broad Institute Genome Sequencing Center for Infectious Disease"/>
            <person name="Wu L."/>
            <person name="Ma J."/>
        </authorList>
    </citation>
    <scope>NUCLEOTIDE SEQUENCE [LARGE SCALE GENOMIC DNA]</scope>
    <source>
        <strain evidence="3">CGMCC 4.1467</strain>
    </source>
</reference>
<proteinExistence type="predicted"/>
<dbReference type="EMBL" id="JBHTBS010000001">
    <property type="protein sequence ID" value="MFC7335741.1"/>
    <property type="molecule type" value="Genomic_DNA"/>
</dbReference>
<protein>
    <recommendedName>
        <fullName evidence="4">Lipoprotein</fullName>
    </recommendedName>
</protein>
<comment type="caution">
    <text evidence="2">The sequence shown here is derived from an EMBL/GenBank/DDBJ whole genome shotgun (WGS) entry which is preliminary data.</text>
</comment>
<name>A0ABW2L2G4_9BACT</name>
<accession>A0ABW2L2G4</accession>
<feature type="region of interest" description="Disordered" evidence="1">
    <location>
        <begin position="144"/>
        <end position="165"/>
    </location>
</feature>
<gene>
    <name evidence="2" type="ORF">ACFQY0_01020</name>
</gene>
<keyword evidence="3" id="KW-1185">Reference proteome</keyword>
<evidence type="ECO:0008006" key="4">
    <source>
        <dbReference type="Google" id="ProtNLM"/>
    </source>
</evidence>
<evidence type="ECO:0000313" key="3">
    <source>
        <dbReference type="Proteomes" id="UP001596472"/>
    </source>
</evidence>
<evidence type="ECO:0000313" key="2">
    <source>
        <dbReference type="EMBL" id="MFC7335741.1"/>
    </source>
</evidence>
<dbReference type="RefSeq" id="WP_379708160.1">
    <property type="nucleotide sequence ID" value="NZ_JBHTBS010000001.1"/>
</dbReference>
<feature type="region of interest" description="Disordered" evidence="1">
    <location>
        <begin position="66"/>
        <end position="98"/>
    </location>
</feature>
<evidence type="ECO:0000256" key="1">
    <source>
        <dbReference type="SAM" id="MobiDB-lite"/>
    </source>
</evidence>
<feature type="compositionally biased region" description="Acidic residues" evidence="1">
    <location>
        <begin position="152"/>
        <end position="165"/>
    </location>
</feature>
<dbReference type="Proteomes" id="UP001596472">
    <property type="component" value="Unassembled WGS sequence"/>
</dbReference>
<organism evidence="2 3">
    <name type="scientific">Haloferula chungangensis</name>
    <dbReference type="NCBI Taxonomy" id="1048331"/>
    <lineage>
        <taxon>Bacteria</taxon>
        <taxon>Pseudomonadati</taxon>
        <taxon>Verrucomicrobiota</taxon>
        <taxon>Verrucomicrobiia</taxon>
        <taxon>Verrucomicrobiales</taxon>
        <taxon>Verrucomicrobiaceae</taxon>
        <taxon>Haloferula</taxon>
    </lineage>
</organism>
<sequence length="165" mass="18180">MQRFKRRVLDPPLILQSMQTVKGLGILIASTLLFVACKEEGRDANTPERKSESPLKKVDEIISTVEGVKPPDKTKTVKPPPATGEEEVEAPKIPVAEPVPDKPGFVISPYNGKWIDVTGVKPGTLMADPHFTEEKKFFRVPQIPEAEQPETAPEEEGSEVAEEIL</sequence>